<dbReference type="KEGG" id="cai:Caci_4014"/>
<protein>
    <submittedName>
        <fullName evidence="1">Uncharacterized protein</fullName>
    </submittedName>
</protein>
<dbReference type="Proteomes" id="UP000000851">
    <property type="component" value="Chromosome"/>
</dbReference>
<name>C7QEW2_CATAD</name>
<dbReference type="eggNOG" id="COG4278">
    <property type="taxonomic scope" value="Bacteria"/>
</dbReference>
<gene>
    <name evidence="1" type="ordered locus">Caci_4014</name>
</gene>
<dbReference type="EMBL" id="CP001700">
    <property type="protein sequence ID" value="ACU72882.1"/>
    <property type="molecule type" value="Genomic_DNA"/>
</dbReference>
<dbReference type="InParanoid" id="C7QEW2"/>
<evidence type="ECO:0000313" key="2">
    <source>
        <dbReference type="Proteomes" id="UP000000851"/>
    </source>
</evidence>
<keyword evidence="2" id="KW-1185">Reference proteome</keyword>
<reference evidence="1 2" key="1">
    <citation type="journal article" date="2009" name="Stand. Genomic Sci.">
        <title>Complete genome sequence of Catenulispora acidiphila type strain (ID 139908).</title>
        <authorList>
            <person name="Copeland A."/>
            <person name="Lapidus A."/>
            <person name="Glavina Del Rio T."/>
            <person name="Nolan M."/>
            <person name="Lucas S."/>
            <person name="Chen F."/>
            <person name="Tice H."/>
            <person name="Cheng J.F."/>
            <person name="Bruce D."/>
            <person name="Goodwin L."/>
            <person name="Pitluck S."/>
            <person name="Mikhailova N."/>
            <person name="Pati A."/>
            <person name="Ivanova N."/>
            <person name="Mavromatis K."/>
            <person name="Chen A."/>
            <person name="Palaniappan K."/>
            <person name="Chain P."/>
            <person name="Land M."/>
            <person name="Hauser L."/>
            <person name="Chang Y.J."/>
            <person name="Jeffries C.D."/>
            <person name="Chertkov O."/>
            <person name="Brettin T."/>
            <person name="Detter J.C."/>
            <person name="Han C."/>
            <person name="Ali Z."/>
            <person name="Tindall B.J."/>
            <person name="Goker M."/>
            <person name="Bristow J."/>
            <person name="Eisen J.A."/>
            <person name="Markowitz V."/>
            <person name="Hugenholtz P."/>
            <person name="Kyrpides N.C."/>
            <person name="Klenk H.P."/>
        </authorList>
    </citation>
    <scope>NUCLEOTIDE SEQUENCE [LARGE SCALE GENOMIC DNA]</scope>
    <source>
        <strain evidence="2">DSM 44928 / JCM 14897 / NBRC 102108 / NRRL B-24433 / ID139908</strain>
    </source>
</reference>
<dbReference type="HOGENOM" id="CLU_107607_3_0_11"/>
<evidence type="ECO:0000313" key="1">
    <source>
        <dbReference type="EMBL" id="ACU72882.1"/>
    </source>
</evidence>
<proteinExistence type="predicted"/>
<dbReference type="RefSeq" id="WP_015792611.1">
    <property type="nucleotide sequence ID" value="NC_013131.1"/>
</dbReference>
<accession>C7QEW2</accession>
<dbReference type="STRING" id="479433.Caci_4014"/>
<organism evidence="1 2">
    <name type="scientific">Catenulispora acidiphila (strain DSM 44928 / JCM 14897 / NBRC 102108 / NRRL B-24433 / ID139908)</name>
    <dbReference type="NCBI Taxonomy" id="479433"/>
    <lineage>
        <taxon>Bacteria</taxon>
        <taxon>Bacillati</taxon>
        <taxon>Actinomycetota</taxon>
        <taxon>Actinomycetes</taxon>
        <taxon>Catenulisporales</taxon>
        <taxon>Catenulisporaceae</taxon>
        <taxon>Catenulispora</taxon>
    </lineage>
</organism>
<sequence length="154" mass="17442">MTVALERPPAVRAGDGRDPAELVSAETFAKLVRYATEHHHVHRFYAADGVRQALLYLKAVCDNPGVRIVPDVSVDPFWHDLLMHTQEYEQFEQDHNNGRRLHHVPIRLDDISSGAAMERTIPILHATGYRVDMLWWETGESCCPPNPPVPCNPD</sequence>
<dbReference type="OrthoDB" id="5328543at2"/>
<dbReference type="AlphaFoldDB" id="C7QEW2"/>